<evidence type="ECO:0000313" key="6">
    <source>
        <dbReference type="Proteomes" id="UP000190774"/>
    </source>
</evidence>
<protein>
    <submittedName>
        <fullName evidence="5">Putative iron-regulated protein</fullName>
    </submittedName>
</protein>
<dbReference type="Proteomes" id="UP000190774">
    <property type="component" value="Unassembled WGS sequence"/>
</dbReference>
<accession>A0A1T4YK67</accession>
<evidence type="ECO:0000256" key="2">
    <source>
        <dbReference type="ARBA" id="ARBA00022729"/>
    </source>
</evidence>
<sequence length="392" mass="42836">MRTFFLIIGLGLSVASASAGADRSQSNEAARAEAVLHYADVVHAAYVDAQGGAQRLQESVEKFCARPDEAGLQACRKAWERARQPYAVTEAFRFYGGPVDDASGPEGLMNAWPVDEAWLESGDGRGLIEDETTWPEITAEALRAANQKEGEKNIASGWHALEFLLWGKDESLEGPGQRPWTDFTSAPHAERRTAALRVLAQALGQDLEGLVQAWSPSVSGNYRSRFLQMETAEAARCMLTGLIYLSGQEMAGERLNVALETRDQEDEQSCFSDTTTQDLRHNLLGLQTVWAGTYESIFIAENDVSGEGLQKACHALDPAMADAVTAALNRCAQLAASLPEPFDRAIQNPDGSHERRMYQEMRAELEQLSNLFQAVADKMSLQIIAGGAFYNG</sequence>
<dbReference type="Gene3D" id="1.20.1420.20">
    <property type="entry name" value="M75 peptidase, HXXE motif"/>
    <property type="match status" value="1"/>
</dbReference>
<proteinExistence type="predicted"/>
<dbReference type="InterPro" id="IPR038352">
    <property type="entry name" value="Imelysin_sf"/>
</dbReference>
<evidence type="ECO:0000313" key="5">
    <source>
        <dbReference type="EMBL" id="SKB01651.1"/>
    </source>
</evidence>
<dbReference type="AlphaFoldDB" id="A0A1T4YK67"/>
<evidence type="ECO:0000259" key="4">
    <source>
        <dbReference type="Pfam" id="PF09375"/>
    </source>
</evidence>
<feature type="signal peptide" evidence="3">
    <location>
        <begin position="1"/>
        <end position="21"/>
    </location>
</feature>
<evidence type="ECO:0000256" key="1">
    <source>
        <dbReference type="ARBA" id="ARBA00004196"/>
    </source>
</evidence>
<dbReference type="EMBL" id="FUYE01000012">
    <property type="protein sequence ID" value="SKB01651.1"/>
    <property type="molecule type" value="Genomic_DNA"/>
</dbReference>
<dbReference type="STRING" id="48467.SAMN02745166_03425"/>
<feature type="chain" id="PRO_5012436796" evidence="3">
    <location>
        <begin position="22"/>
        <end position="392"/>
    </location>
</feature>
<gene>
    <name evidence="5" type="ORF">SAMN02745166_03425</name>
</gene>
<feature type="domain" description="Imelysin-like" evidence="4">
    <location>
        <begin position="43"/>
        <end position="365"/>
    </location>
</feature>
<comment type="subcellular location">
    <subcellularLocation>
        <location evidence="1">Cell envelope</location>
    </subcellularLocation>
</comment>
<name>A0A1T4YK67_9BACT</name>
<dbReference type="RefSeq" id="WP_078814620.1">
    <property type="nucleotide sequence ID" value="NZ_FUYE01000012.1"/>
</dbReference>
<reference evidence="6" key="1">
    <citation type="submission" date="2017-02" db="EMBL/GenBank/DDBJ databases">
        <authorList>
            <person name="Varghese N."/>
            <person name="Submissions S."/>
        </authorList>
    </citation>
    <scope>NUCLEOTIDE SEQUENCE [LARGE SCALE GENOMIC DNA]</scope>
    <source>
        <strain evidence="6">ATCC 700200</strain>
    </source>
</reference>
<keyword evidence="2 3" id="KW-0732">Signal</keyword>
<dbReference type="GO" id="GO:0030313">
    <property type="term" value="C:cell envelope"/>
    <property type="evidence" value="ECO:0007669"/>
    <property type="project" value="UniProtKB-SubCell"/>
</dbReference>
<organism evidence="5 6">
    <name type="scientific">Prosthecobacter debontii</name>
    <dbReference type="NCBI Taxonomy" id="48467"/>
    <lineage>
        <taxon>Bacteria</taxon>
        <taxon>Pseudomonadati</taxon>
        <taxon>Verrucomicrobiota</taxon>
        <taxon>Verrucomicrobiia</taxon>
        <taxon>Verrucomicrobiales</taxon>
        <taxon>Verrucomicrobiaceae</taxon>
        <taxon>Prosthecobacter</taxon>
    </lineage>
</organism>
<keyword evidence="6" id="KW-1185">Reference proteome</keyword>
<dbReference type="InterPro" id="IPR018976">
    <property type="entry name" value="Imelysin-like"/>
</dbReference>
<dbReference type="OrthoDB" id="9764688at2"/>
<evidence type="ECO:0000256" key="3">
    <source>
        <dbReference type="SAM" id="SignalP"/>
    </source>
</evidence>
<dbReference type="Pfam" id="PF09375">
    <property type="entry name" value="Peptidase_M75"/>
    <property type="match status" value="1"/>
</dbReference>